<reference evidence="1 2" key="1">
    <citation type="submission" date="2019-04" db="EMBL/GenBank/DDBJ databases">
        <title>Pedobacter sp. RP-1-16 sp. nov., isolated from Arctic soil.</title>
        <authorList>
            <person name="Dahal R.H."/>
            <person name="Kim D.-U."/>
        </authorList>
    </citation>
    <scope>NUCLEOTIDE SEQUENCE [LARGE SCALE GENOMIC DNA]</scope>
    <source>
        <strain evidence="1 2">RP-1-16</strain>
    </source>
</reference>
<proteinExistence type="predicted"/>
<dbReference type="RefSeq" id="WP_136878751.1">
    <property type="nucleotide sequence ID" value="NZ_SWDX01000001.1"/>
</dbReference>
<evidence type="ECO:0000313" key="2">
    <source>
        <dbReference type="Proteomes" id="UP000309594"/>
    </source>
</evidence>
<protein>
    <submittedName>
        <fullName evidence="1">Uncharacterized protein</fullName>
    </submittedName>
</protein>
<sequence length="116" mass="13284">MKSSAKLLWTKSQQTASFLLMVLFLFISTAQLFHIHADKHSDQDVQFEDKDQIQSLDKCSICDYYHYVQGQQILLYYPTVLTIVNPEAITLNTCVLTGNYDFTPKIIANKGPPYFA</sequence>
<gene>
    <name evidence="1" type="ORF">FBD94_00830</name>
</gene>
<dbReference type="Proteomes" id="UP000309594">
    <property type="component" value="Unassembled WGS sequence"/>
</dbReference>
<dbReference type="EMBL" id="SWDX01000001">
    <property type="protein sequence ID" value="TKC65137.1"/>
    <property type="molecule type" value="Genomic_DNA"/>
</dbReference>
<accession>A0A4U1GL69</accession>
<comment type="caution">
    <text evidence="1">The sequence shown here is derived from an EMBL/GenBank/DDBJ whole genome shotgun (WGS) entry which is preliminary data.</text>
</comment>
<name>A0A4U1GL69_9SPHI</name>
<evidence type="ECO:0000313" key="1">
    <source>
        <dbReference type="EMBL" id="TKC65137.1"/>
    </source>
</evidence>
<organism evidence="1 2">
    <name type="scientific">Pedobacter hiemivivus</name>
    <dbReference type="NCBI Taxonomy" id="2530454"/>
    <lineage>
        <taxon>Bacteria</taxon>
        <taxon>Pseudomonadati</taxon>
        <taxon>Bacteroidota</taxon>
        <taxon>Sphingobacteriia</taxon>
        <taxon>Sphingobacteriales</taxon>
        <taxon>Sphingobacteriaceae</taxon>
        <taxon>Pedobacter</taxon>
    </lineage>
</organism>
<dbReference type="AlphaFoldDB" id="A0A4U1GL69"/>